<dbReference type="Proteomes" id="UP000483820">
    <property type="component" value="Chromosome II"/>
</dbReference>
<dbReference type="EMBL" id="WUAV01000002">
    <property type="protein sequence ID" value="KAF1767986.1"/>
    <property type="molecule type" value="Genomic_DNA"/>
</dbReference>
<protein>
    <recommendedName>
        <fullName evidence="5">C-type lectin domain-containing protein</fullName>
    </recommendedName>
</protein>
<dbReference type="KEGG" id="crq:GCK72_007947"/>
<evidence type="ECO:0008006" key="5">
    <source>
        <dbReference type="Google" id="ProtNLM"/>
    </source>
</evidence>
<proteinExistence type="predicted"/>
<evidence type="ECO:0000256" key="1">
    <source>
        <dbReference type="SAM" id="MobiDB-lite"/>
    </source>
</evidence>
<dbReference type="GeneID" id="9806774"/>
<dbReference type="CTD" id="9806774"/>
<evidence type="ECO:0000313" key="4">
    <source>
        <dbReference type="Proteomes" id="UP000483820"/>
    </source>
</evidence>
<dbReference type="InterPro" id="IPR016187">
    <property type="entry name" value="CTDL_fold"/>
</dbReference>
<evidence type="ECO:0000313" key="3">
    <source>
        <dbReference type="EMBL" id="KAF1767986.1"/>
    </source>
</evidence>
<dbReference type="AlphaFoldDB" id="A0A6A5HMU9"/>
<name>A0A6A5HMU9_CAERE</name>
<feature type="region of interest" description="Disordered" evidence="1">
    <location>
        <begin position="29"/>
        <end position="51"/>
    </location>
</feature>
<sequence length="218" mass="24078">MVSYCLLPVLFILAIGFNRVTGENLEEVPCEEETTTRTSIPSITPTTTPTTTTTVARTTTANACANVRAAVSPYLRQNGFWCSMLVHFGAGSTNWFEYENARGNCVRNKLVVSSMETDEEKTDFIKLIQETVLYNLTALWVGASLNTTTQQYYWDDGLAVKLMDPQPIIEDPEGHVAWFINLNSSVPGYGDFRVVSRSGKGPPKVNAYLCGALGVRFN</sequence>
<reference evidence="3 4" key="1">
    <citation type="submission" date="2019-12" db="EMBL/GenBank/DDBJ databases">
        <title>Chromosome-level assembly of the Caenorhabditis remanei genome.</title>
        <authorList>
            <person name="Teterina A.A."/>
            <person name="Willis J.H."/>
            <person name="Phillips P.C."/>
        </authorList>
    </citation>
    <scope>NUCLEOTIDE SEQUENCE [LARGE SCALE GENOMIC DNA]</scope>
    <source>
        <strain evidence="3 4">PX506</strain>
        <tissue evidence="3">Whole organism</tissue>
    </source>
</reference>
<gene>
    <name evidence="3" type="ORF">GCK72_007947</name>
</gene>
<feature type="chain" id="PRO_5025510669" description="C-type lectin domain-containing protein" evidence="2">
    <location>
        <begin position="23"/>
        <end position="218"/>
    </location>
</feature>
<organism evidence="3 4">
    <name type="scientific">Caenorhabditis remanei</name>
    <name type="common">Caenorhabditis vulgaris</name>
    <dbReference type="NCBI Taxonomy" id="31234"/>
    <lineage>
        <taxon>Eukaryota</taxon>
        <taxon>Metazoa</taxon>
        <taxon>Ecdysozoa</taxon>
        <taxon>Nematoda</taxon>
        <taxon>Chromadorea</taxon>
        <taxon>Rhabditida</taxon>
        <taxon>Rhabditina</taxon>
        <taxon>Rhabditomorpha</taxon>
        <taxon>Rhabditoidea</taxon>
        <taxon>Rhabditidae</taxon>
        <taxon>Peloderinae</taxon>
        <taxon>Caenorhabditis</taxon>
    </lineage>
</organism>
<dbReference type="RefSeq" id="XP_053590749.1">
    <property type="nucleotide sequence ID" value="XM_053726555.1"/>
</dbReference>
<feature type="signal peptide" evidence="2">
    <location>
        <begin position="1"/>
        <end position="22"/>
    </location>
</feature>
<keyword evidence="2" id="KW-0732">Signal</keyword>
<accession>A0A6A5HMU9</accession>
<feature type="compositionally biased region" description="Low complexity" evidence="1">
    <location>
        <begin position="36"/>
        <end position="51"/>
    </location>
</feature>
<dbReference type="SUPFAM" id="SSF56436">
    <property type="entry name" value="C-type lectin-like"/>
    <property type="match status" value="1"/>
</dbReference>
<evidence type="ECO:0000256" key="2">
    <source>
        <dbReference type="SAM" id="SignalP"/>
    </source>
</evidence>
<comment type="caution">
    <text evidence="3">The sequence shown here is derived from an EMBL/GenBank/DDBJ whole genome shotgun (WGS) entry which is preliminary data.</text>
</comment>